<name>A0A1E3NFF9_9ASCO</name>
<protein>
    <submittedName>
        <fullName evidence="2">Uncharacterized protein</fullName>
    </submittedName>
</protein>
<evidence type="ECO:0000256" key="1">
    <source>
        <dbReference type="SAM" id="MobiDB-lite"/>
    </source>
</evidence>
<gene>
    <name evidence="2" type="ORF">PICMEDRAFT_154586</name>
</gene>
<dbReference type="GeneID" id="30177520"/>
<dbReference type="OrthoDB" id="3994254at2759"/>
<sequence length="558" mass="64641">MPKANGDPGIDELEEWAEIENSEEIEEDPLFGNFEHDKGLKLLLSPKSSKTGQRKGKRKNQKIDTKKSKRISTGLDILQQLQVHMKDPLDKELGFSLNKEHTFRSANSSNSRDFMHLMDEVKREREIKVLLSDQDKAELRAKEVDDKIFQWIRSNVFNKFLDIENNGHKVHSNWISQLRKSLKAIVAQNNGEYDVSVINNNIIEDPQYSNFKFFTSQGAKTSQWRGVSFLFDEYSVESMVESLDVKYVEGFSSQKDDIVVNKTYKDLRNVLKALGVDDKLALGEMKPIRKMFDGKNDLPRLGCGFQVYKFIKTVEAKSCADLFSRKDVVHALILMSMDCNVQVDLKRFFYDGGYYTAKEIVFKTIKDLKDPLPMVNSILSKVFLQYCPDLWFKFISGVEITNDKKDILFAGKLILRFLSENKVNDGVEVYDSFEEAEGVEELFNIFCTFMKDMSGECFKLEDENLSELVYMKIELIKEMVIINHGVIKKWKNSTEDNDRFNELRSTILRVKNHYFKEYANNFNPVIPKCRRVLDFLYHELSGLEVGDFFVQDGSSQSK</sequence>
<accession>A0A1E3NFF9</accession>
<organism evidence="2 3">
    <name type="scientific">Pichia membranifaciens NRRL Y-2026</name>
    <dbReference type="NCBI Taxonomy" id="763406"/>
    <lineage>
        <taxon>Eukaryota</taxon>
        <taxon>Fungi</taxon>
        <taxon>Dikarya</taxon>
        <taxon>Ascomycota</taxon>
        <taxon>Saccharomycotina</taxon>
        <taxon>Pichiomycetes</taxon>
        <taxon>Pichiales</taxon>
        <taxon>Pichiaceae</taxon>
        <taxon>Pichia</taxon>
    </lineage>
</organism>
<dbReference type="AlphaFoldDB" id="A0A1E3NFF9"/>
<dbReference type="RefSeq" id="XP_019015975.1">
    <property type="nucleotide sequence ID" value="XM_019160833.1"/>
</dbReference>
<dbReference type="EMBL" id="KV454005">
    <property type="protein sequence ID" value="ODQ44862.1"/>
    <property type="molecule type" value="Genomic_DNA"/>
</dbReference>
<dbReference type="Proteomes" id="UP000094455">
    <property type="component" value="Unassembled WGS sequence"/>
</dbReference>
<reference evidence="2 3" key="1">
    <citation type="journal article" date="2016" name="Proc. Natl. Acad. Sci. U.S.A.">
        <title>Comparative genomics of biotechnologically important yeasts.</title>
        <authorList>
            <person name="Riley R."/>
            <person name="Haridas S."/>
            <person name="Wolfe K.H."/>
            <person name="Lopes M.R."/>
            <person name="Hittinger C.T."/>
            <person name="Goeker M."/>
            <person name="Salamov A.A."/>
            <person name="Wisecaver J.H."/>
            <person name="Long T.M."/>
            <person name="Calvey C.H."/>
            <person name="Aerts A.L."/>
            <person name="Barry K.W."/>
            <person name="Choi C."/>
            <person name="Clum A."/>
            <person name="Coughlan A.Y."/>
            <person name="Deshpande S."/>
            <person name="Douglass A.P."/>
            <person name="Hanson S.J."/>
            <person name="Klenk H.-P."/>
            <person name="LaButti K.M."/>
            <person name="Lapidus A."/>
            <person name="Lindquist E.A."/>
            <person name="Lipzen A.M."/>
            <person name="Meier-Kolthoff J.P."/>
            <person name="Ohm R.A."/>
            <person name="Otillar R.P."/>
            <person name="Pangilinan J.L."/>
            <person name="Peng Y."/>
            <person name="Rokas A."/>
            <person name="Rosa C.A."/>
            <person name="Scheuner C."/>
            <person name="Sibirny A.A."/>
            <person name="Slot J.C."/>
            <person name="Stielow J.B."/>
            <person name="Sun H."/>
            <person name="Kurtzman C.P."/>
            <person name="Blackwell M."/>
            <person name="Grigoriev I.V."/>
            <person name="Jeffries T.W."/>
        </authorList>
    </citation>
    <scope>NUCLEOTIDE SEQUENCE [LARGE SCALE GENOMIC DNA]</scope>
    <source>
        <strain evidence="2 3">NRRL Y-2026</strain>
    </source>
</reference>
<proteinExistence type="predicted"/>
<evidence type="ECO:0000313" key="3">
    <source>
        <dbReference type="Proteomes" id="UP000094455"/>
    </source>
</evidence>
<keyword evidence="3" id="KW-1185">Reference proteome</keyword>
<evidence type="ECO:0000313" key="2">
    <source>
        <dbReference type="EMBL" id="ODQ44862.1"/>
    </source>
</evidence>
<feature type="region of interest" description="Disordered" evidence="1">
    <location>
        <begin position="43"/>
        <end position="66"/>
    </location>
</feature>